<evidence type="ECO:0000313" key="4">
    <source>
        <dbReference type="EMBL" id="OMH83655.1"/>
    </source>
</evidence>
<evidence type="ECO:0000313" key="5">
    <source>
        <dbReference type="Proteomes" id="UP000188320"/>
    </source>
</evidence>
<feature type="repeat" description="ANK" evidence="3">
    <location>
        <begin position="82"/>
        <end position="116"/>
    </location>
</feature>
<name>A0A1R1PRP6_ZANCU</name>
<reference evidence="5" key="1">
    <citation type="submission" date="2017-01" db="EMBL/GenBank/DDBJ databases">
        <authorList>
            <person name="Wang Y."/>
            <person name="White M."/>
            <person name="Kvist S."/>
            <person name="Moncalvo J.-M."/>
        </authorList>
    </citation>
    <scope>NUCLEOTIDE SEQUENCE [LARGE SCALE GENOMIC DNA]</scope>
    <source>
        <strain evidence="5">COL-18-3</strain>
    </source>
</reference>
<dbReference type="AlphaFoldDB" id="A0A1R1PRP6"/>
<evidence type="ECO:0000256" key="2">
    <source>
        <dbReference type="ARBA" id="ARBA00023043"/>
    </source>
</evidence>
<evidence type="ECO:0000256" key="3">
    <source>
        <dbReference type="PROSITE-ProRule" id="PRU00023"/>
    </source>
</evidence>
<feature type="repeat" description="ANK" evidence="3">
    <location>
        <begin position="52"/>
        <end position="84"/>
    </location>
</feature>
<dbReference type="SMART" id="SM00248">
    <property type="entry name" value="ANK"/>
    <property type="match status" value="4"/>
</dbReference>
<accession>A0A1R1PRP6</accession>
<dbReference type="Pfam" id="PF00023">
    <property type="entry name" value="Ank"/>
    <property type="match status" value="1"/>
</dbReference>
<dbReference type="PROSITE" id="PS50088">
    <property type="entry name" value="ANK_REPEAT"/>
    <property type="match status" value="2"/>
</dbReference>
<dbReference type="InterPro" id="IPR051165">
    <property type="entry name" value="Multifunctional_ANK_Repeat"/>
</dbReference>
<dbReference type="EMBL" id="LSSK01000342">
    <property type="protein sequence ID" value="OMH83655.1"/>
    <property type="molecule type" value="Genomic_DNA"/>
</dbReference>
<keyword evidence="1" id="KW-0677">Repeat</keyword>
<dbReference type="SUPFAM" id="SSF48403">
    <property type="entry name" value="Ankyrin repeat"/>
    <property type="match status" value="1"/>
</dbReference>
<dbReference type="PANTHER" id="PTHR24123:SF33">
    <property type="entry name" value="PROTEIN HOS4"/>
    <property type="match status" value="1"/>
</dbReference>
<protein>
    <submittedName>
        <fullName evidence="4">Putative ankyrin repeat protein L25</fullName>
    </submittedName>
</protein>
<dbReference type="PANTHER" id="PTHR24123">
    <property type="entry name" value="ANKYRIN REPEAT-CONTAINING"/>
    <property type="match status" value="1"/>
</dbReference>
<sequence length="235" mass="25872">MIVGSVNGAEAKQLIERLGAMKIGSGIDIEVDDDKEAHFFAKMHPELNIHFHDDVALTVAVMCSKLDIVKILVETGANVRASNDLALRSSVIQGDRELELTKYLLESGADVHALNESCLLLACYRGDSHRTQSDFSINEGRNQYSKRIMGEPGVFDKRASSSYINTIVTLLKYGADLNTGNSIPLFYTVSRGHYFSTLVLLEYGAKADARDGAILAEARRSGKKDIEQLLLKYTT</sequence>
<dbReference type="OrthoDB" id="4772757at2759"/>
<evidence type="ECO:0000256" key="1">
    <source>
        <dbReference type="ARBA" id="ARBA00022737"/>
    </source>
</evidence>
<keyword evidence="2 3" id="KW-0040">ANK repeat</keyword>
<gene>
    <name evidence="4" type="ORF">AX774_g2838</name>
</gene>
<dbReference type="InterPro" id="IPR036770">
    <property type="entry name" value="Ankyrin_rpt-contain_sf"/>
</dbReference>
<dbReference type="Gene3D" id="1.25.40.20">
    <property type="entry name" value="Ankyrin repeat-containing domain"/>
    <property type="match status" value="2"/>
</dbReference>
<comment type="caution">
    <text evidence="4">The sequence shown here is derived from an EMBL/GenBank/DDBJ whole genome shotgun (WGS) entry which is preliminary data.</text>
</comment>
<proteinExistence type="predicted"/>
<keyword evidence="5" id="KW-1185">Reference proteome</keyword>
<dbReference type="InterPro" id="IPR002110">
    <property type="entry name" value="Ankyrin_rpt"/>
</dbReference>
<organism evidence="4 5">
    <name type="scientific">Zancudomyces culisetae</name>
    <name type="common">Gut fungus</name>
    <name type="synonym">Smittium culisetae</name>
    <dbReference type="NCBI Taxonomy" id="1213189"/>
    <lineage>
        <taxon>Eukaryota</taxon>
        <taxon>Fungi</taxon>
        <taxon>Fungi incertae sedis</taxon>
        <taxon>Zoopagomycota</taxon>
        <taxon>Kickxellomycotina</taxon>
        <taxon>Harpellomycetes</taxon>
        <taxon>Harpellales</taxon>
        <taxon>Legeriomycetaceae</taxon>
        <taxon>Zancudomyces</taxon>
    </lineage>
</organism>
<dbReference type="Proteomes" id="UP000188320">
    <property type="component" value="Unassembled WGS sequence"/>
</dbReference>